<dbReference type="InterPro" id="IPR036873">
    <property type="entry name" value="Rhodanese-like_dom_sf"/>
</dbReference>
<dbReference type="Gene3D" id="3.40.250.10">
    <property type="entry name" value="Rhodanese-like domain"/>
    <property type="match status" value="2"/>
</dbReference>
<dbReference type="RefSeq" id="WP_303550837.1">
    <property type="nucleotide sequence ID" value="NZ_JAUOPG010000007.1"/>
</dbReference>
<dbReference type="EMBL" id="JAUOPG010000007">
    <property type="protein sequence ID" value="MDO6454291.1"/>
    <property type="molecule type" value="Genomic_DNA"/>
</dbReference>
<organism evidence="3 4">
    <name type="scientific">Neptunomonas phycophila</name>
    <dbReference type="NCBI Taxonomy" id="1572645"/>
    <lineage>
        <taxon>Bacteria</taxon>
        <taxon>Pseudomonadati</taxon>
        <taxon>Pseudomonadota</taxon>
        <taxon>Gammaproteobacteria</taxon>
        <taxon>Oceanospirillales</taxon>
        <taxon>Oceanospirillaceae</taxon>
        <taxon>Neptunomonas</taxon>
    </lineage>
</organism>
<dbReference type="PROSITE" id="PS50206">
    <property type="entry name" value="RHODANESE_3"/>
    <property type="match status" value="2"/>
</dbReference>
<evidence type="ECO:0000256" key="1">
    <source>
        <dbReference type="ARBA" id="ARBA00022737"/>
    </source>
</evidence>
<dbReference type="Pfam" id="PF00581">
    <property type="entry name" value="Rhodanese"/>
    <property type="match status" value="2"/>
</dbReference>
<dbReference type="InterPro" id="IPR001307">
    <property type="entry name" value="Thiosulphate_STrfase_CS"/>
</dbReference>
<evidence type="ECO:0000313" key="4">
    <source>
        <dbReference type="Proteomes" id="UP001169862"/>
    </source>
</evidence>
<evidence type="ECO:0000313" key="3">
    <source>
        <dbReference type="EMBL" id="MDO6454291.1"/>
    </source>
</evidence>
<evidence type="ECO:0000259" key="2">
    <source>
        <dbReference type="PROSITE" id="PS50206"/>
    </source>
</evidence>
<dbReference type="PANTHER" id="PTHR43855">
    <property type="entry name" value="THIOSULFATE SULFURTRANSFERASE"/>
    <property type="match status" value="1"/>
</dbReference>
<dbReference type="CDD" id="cd01448">
    <property type="entry name" value="TST_Repeat_1"/>
    <property type="match status" value="1"/>
</dbReference>
<dbReference type="SMART" id="SM00450">
    <property type="entry name" value="RHOD"/>
    <property type="match status" value="2"/>
</dbReference>
<gene>
    <name evidence="3" type="ORF">Q4490_12025</name>
</gene>
<dbReference type="GO" id="GO:0004792">
    <property type="term" value="F:thiosulfate-cyanide sulfurtransferase activity"/>
    <property type="evidence" value="ECO:0007669"/>
    <property type="project" value="InterPro"/>
</dbReference>
<proteinExistence type="predicted"/>
<sequence length="273" mass="30005">MQLPLVIDAVELSKVIDQPHVIVIDLSSEAHYETSHIPGAVRLEPTRMLCGQAPIPNKIASDAQLSELFSDAGITEASHVVVYDDQKGPWAGRFVWTMHCCNLFNVSFLNGHLDAWRLEGFPVEQAPHTPVPSSLTVSHQGTPLLADYSFIEKHVAQGDISIWDARALDEYQGTKVVNASKGGHIPTAKWLEWTDVLAHEAPALLLSPNAIKQQIVAAGLDTTKPIVTHCQTHRRSGLTYIAGLYAGIDDMRCYDGSWFEWGNLPNSAVEKSH</sequence>
<dbReference type="InterPro" id="IPR051126">
    <property type="entry name" value="Thiosulfate_sulfurtransferase"/>
</dbReference>
<dbReference type="AlphaFoldDB" id="A0AAW7XKM8"/>
<protein>
    <submittedName>
        <fullName evidence="3">Rhodanese-like domain-containing protein</fullName>
    </submittedName>
</protein>
<comment type="caution">
    <text evidence="3">The sequence shown here is derived from an EMBL/GenBank/DDBJ whole genome shotgun (WGS) entry which is preliminary data.</text>
</comment>
<keyword evidence="1" id="KW-0677">Repeat</keyword>
<dbReference type="PANTHER" id="PTHR43855:SF1">
    <property type="entry name" value="THIOSULFATE SULFURTRANSFERASE"/>
    <property type="match status" value="1"/>
</dbReference>
<feature type="domain" description="Rhodanese" evidence="2">
    <location>
        <begin position="156"/>
        <end position="270"/>
    </location>
</feature>
<reference evidence="3" key="1">
    <citation type="submission" date="2023-07" db="EMBL/GenBank/DDBJ databases">
        <title>Genome content predicts the carbon catabolic preferences of heterotrophic bacteria.</title>
        <authorList>
            <person name="Gralka M."/>
        </authorList>
    </citation>
    <scope>NUCLEOTIDE SEQUENCE</scope>
    <source>
        <strain evidence="3">I2M16</strain>
    </source>
</reference>
<dbReference type="Proteomes" id="UP001169862">
    <property type="component" value="Unassembled WGS sequence"/>
</dbReference>
<name>A0AAW7XKM8_9GAMM</name>
<feature type="domain" description="Rhodanese" evidence="2">
    <location>
        <begin position="17"/>
        <end position="125"/>
    </location>
</feature>
<accession>A0AAW7XKM8</accession>
<dbReference type="CDD" id="cd01449">
    <property type="entry name" value="TST_Repeat_2"/>
    <property type="match status" value="1"/>
</dbReference>
<dbReference type="InterPro" id="IPR001763">
    <property type="entry name" value="Rhodanese-like_dom"/>
</dbReference>
<dbReference type="SUPFAM" id="SSF52821">
    <property type="entry name" value="Rhodanese/Cell cycle control phosphatase"/>
    <property type="match status" value="2"/>
</dbReference>
<dbReference type="PROSITE" id="PS00380">
    <property type="entry name" value="RHODANESE_1"/>
    <property type="match status" value="1"/>
</dbReference>